<dbReference type="InterPro" id="IPR011006">
    <property type="entry name" value="CheY-like_superfamily"/>
</dbReference>
<evidence type="ECO:0000256" key="2">
    <source>
        <dbReference type="PROSITE-ProRule" id="PRU00169"/>
    </source>
</evidence>
<dbReference type="SMART" id="SM00448">
    <property type="entry name" value="REC"/>
    <property type="match status" value="1"/>
</dbReference>
<proteinExistence type="predicted"/>
<evidence type="ECO:0000256" key="1">
    <source>
        <dbReference type="ARBA" id="ARBA00022553"/>
    </source>
</evidence>
<organism evidence="4 5">
    <name type="scientific">Sphingomonas edaphi</name>
    <dbReference type="NCBI Taxonomy" id="2315689"/>
    <lineage>
        <taxon>Bacteria</taxon>
        <taxon>Pseudomonadati</taxon>
        <taxon>Pseudomonadota</taxon>
        <taxon>Alphaproteobacteria</taxon>
        <taxon>Sphingomonadales</taxon>
        <taxon>Sphingomonadaceae</taxon>
        <taxon>Sphingomonas</taxon>
    </lineage>
</organism>
<dbReference type="SUPFAM" id="SSF52172">
    <property type="entry name" value="CheY-like"/>
    <property type="match status" value="1"/>
</dbReference>
<dbReference type="PROSITE" id="PS50110">
    <property type="entry name" value="RESPONSE_REGULATORY"/>
    <property type="match status" value="1"/>
</dbReference>
<dbReference type="InterPro" id="IPR050595">
    <property type="entry name" value="Bact_response_regulator"/>
</dbReference>
<name>A0A418Q3H1_9SPHN</name>
<dbReference type="Proteomes" id="UP000285023">
    <property type="component" value="Unassembled WGS sequence"/>
</dbReference>
<sequence length="128" mass="14072">MERLPMRGDTLLVVEDQPLLAEFMTTVAEDAGWKAVSVTTPEEFERALDHHHPDAIALDLAMPGCDGVEMLRYLKARKYDGKLMIVSGCDAPVVEASGVLAKHHGLDCVGCFQKPLTSQDLRNILARI</sequence>
<reference evidence="4 5" key="1">
    <citation type="submission" date="2018-09" db="EMBL/GenBank/DDBJ databases">
        <title>Sphingomonas sp. DAC4.</title>
        <authorList>
            <person name="Seo T."/>
        </authorList>
    </citation>
    <scope>NUCLEOTIDE SEQUENCE [LARGE SCALE GENOMIC DNA]</scope>
    <source>
        <strain evidence="4 5">DAC4</strain>
    </source>
</reference>
<evidence type="ECO:0000259" key="3">
    <source>
        <dbReference type="PROSITE" id="PS50110"/>
    </source>
</evidence>
<gene>
    <name evidence="4" type="ORF">D3M59_05810</name>
</gene>
<evidence type="ECO:0000313" key="5">
    <source>
        <dbReference type="Proteomes" id="UP000285023"/>
    </source>
</evidence>
<dbReference type="PANTHER" id="PTHR44591:SF3">
    <property type="entry name" value="RESPONSE REGULATORY DOMAIN-CONTAINING PROTEIN"/>
    <property type="match status" value="1"/>
</dbReference>
<feature type="modified residue" description="4-aspartylphosphate" evidence="2">
    <location>
        <position position="59"/>
    </location>
</feature>
<keyword evidence="1 2" id="KW-0597">Phosphoprotein</keyword>
<dbReference type="AlphaFoldDB" id="A0A418Q3H1"/>
<evidence type="ECO:0000313" key="4">
    <source>
        <dbReference type="EMBL" id="RIX32452.1"/>
    </source>
</evidence>
<protein>
    <submittedName>
        <fullName evidence="4">Response regulator</fullName>
    </submittedName>
</protein>
<comment type="caution">
    <text evidence="4">The sequence shown here is derived from an EMBL/GenBank/DDBJ whole genome shotgun (WGS) entry which is preliminary data.</text>
</comment>
<dbReference type="GO" id="GO:0000160">
    <property type="term" value="P:phosphorelay signal transduction system"/>
    <property type="evidence" value="ECO:0007669"/>
    <property type="project" value="InterPro"/>
</dbReference>
<dbReference type="PANTHER" id="PTHR44591">
    <property type="entry name" value="STRESS RESPONSE REGULATOR PROTEIN 1"/>
    <property type="match status" value="1"/>
</dbReference>
<accession>A0A418Q3H1</accession>
<dbReference type="InterPro" id="IPR001789">
    <property type="entry name" value="Sig_transdc_resp-reg_receiver"/>
</dbReference>
<feature type="domain" description="Response regulatory" evidence="3">
    <location>
        <begin position="10"/>
        <end position="128"/>
    </location>
</feature>
<dbReference type="EMBL" id="QXTF01000001">
    <property type="protein sequence ID" value="RIX32452.1"/>
    <property type="molecule type" value="Genomic_DNA"/>
</dbReference>
<dbReference type="Pfam" id="PF00072">
    <property type="entry name" value="Response_reg"/>
    <property type="match status" value="1"/>
</dbReference>
<keyword evidence="5" id="KW-1185">Reference proteome</keyword>
<dbReference type="Gene3D" id="3.40.50.2300">
    <property type="match status" value="1"/>
</dbReference>